<keyword evidence="14" id="KW-1185">Reference proteome</keyword>
<protein>
    <submittedName>
        <fullName evidence="13">tRNA</fullName>
    </submittedName>
</protein>
<feature type="binding site" evidence="10">
    <location>
        <position position="196"/>
    </location>
    <ligand>
        <name>S-adenosyl-L-methionine</name>
        <dbReference type="ChEBI" id="CHEBI:59789"/>
    </ligand>
</feature>
<name>R4XJK1_TAPDE</name>
<dbReference type="InterPro" id="IPR049560">
    <property type="entry name" value="MeTrfase_RsmB-F_NOP2_cat"/>
</dbReference>
<evidence type="ECO:0000256" key="7">
    <source>
        <dbReference type="ARBA" id="ARBA00022694"/>
    </source>
</evidence>
<accession>R4XJK1</accession>
<dbReference type="InterPro" id="IPR001678">
    <property type="entry name" value="MeTrfase_RsmB-F_NOP2_dom"/>
</dbReference>
<dbReference type="Pfam" id="PF25378">
    <property type="entry name" value="PUA_NSUN2"/>
    <property type="match status" value="1"/>
</dbReference>
<gene>
    <name evidence="13" type="ORF">TAPDE_003763</name>
</gene>
<dbReference type="GO" id="GO:0005737">
    <property type="term" value="C:cytoplasm"/>
    <property type="evidence" value="ECO:0007669"/>
    <property type="project" value="TreeGrafter"/>
</dbReference>
<evidence type="ECO:0000256" key="10">
    <source>
        <dbReference type="PROSITE-ProRule" id="PRU01023"/>
    </source>
</evidence>
<keyword evidence="5 10" id="KW-0808">Transferase</keyword>
<dbReference type="InterPro" id="IPR018314">
    <property type="entry name" value="RsmB/NOL1/NOP2-like_CS"/>
</dbReference>
<evidence type="ECO:0000313" key="13">
    <source>
        <dbReference type="EMBL" id="CCG83525.1"/>
    </source>
</evidence>
<dbReference type="PANTHER" id="PTHR22808">
    <property type="entry name" value="NCL1 YEAST -RELATED NOL1/NOP2/FMU SUN DOMAIN-CONTAINING"/>
    <property type="match status" value="1"/>
</dbReference>
<feature type="domain" description="SAM-dependent MTase RsmB/NOP-type" evidence="12">
    <location>
        <begin position="49"/>
        <end position="407"/>
    </location>
</feature>
<dbReference type="eggNOG" id="KOG2198">
    <property type="taxonomic scope" value="Eukaryota"/>
</dbReference>
<feature type="binding site" evidence="10">
    <location>
        <position position="247"/>
    </location>
    <ligand>
        <name>S-adenosyl-L-methionine</name>
        <dbReference type="ChEBI" id="CHEBI:59789"/>
    </ligand>
</feature>
<keyword evidence="7" id="KW-0819">tRNA processing</keyword>
<feature type="region of interest" description="Disordered" evidence="11">
    <location>
        <begin position="418"/>
        <end position="481"/>
    </location>
</feature>
<dbReference type="PRINTS" id="PR02011">
    <property type="entry name" value="RCMTNCL1"/>
</dbReference>
<dbReference type="Pfam" id="PF25376">
    <property type="entry name" value="Pre-PUA_NSUN2"/>
    <property type="match status" value="1"/>
</dbReference>
<organism evidence="13 14">
    <name type="scientific">Taphrina deformans (strain PYCC 5710 / ATCC 11124 / CBS 356.35 / IMI 108563 / JCM 9778 / NBRC 8474)</name>
    <name type="common">Peach leaf curl fungus</name>
    <name type="synonym">Lalaria deformans</name>
    <dbReference type="NCBI Taxonomy" id="1097556"/>
    <lineage>
        <taxon>Eukaryota</taxon>
        <taxon>Fungi</taxon>
        <taxon>Dikarya</taxon>
        <taxon>Ascomycota</taxon>
        <taxon>Taphrinomycotina</taxon>
        <taxon>Taphrinomycetes</taxon>
        <taxon>Taphrinales</taxon>
        <taxon>Taphrinaceae</taxon>
        <taxon>Taphrina</taxon>
    </lineage>
</organism>
<keyword evidence="6 10" id="KW-0949">S-adenosyl-L-methionine</keyword>
<dbReference type="AlphaFoldDB" id="R4XJK1"/>
<reference evidence="13 14" key="1">
    <citation type="journal article" date="2013" name="MBio">
        <title>Genome sequencing of the plant pathogen Taphrina deformans, the causal agent of peach leaf curl.</title>
        <authorList>
            <person name="Cisse O.H."/>
            <person name="Almeida J.M.G.C.F."/>
            <person name="Fonseca A."/>
            <person name="Kumar A.A."/>
            <person name="Salojaervi J."/>
            <person name="Overmyer K."/>
            <person name="Hauser P.M."/>
            <person name="Pagni M."/>
        </authorList>
    </citation>
    <scope>NUCLEOTIDE SEQUENCE [LARGE SCALE GENOMIC DNA]</scope>
    <source>
        <strain evidence="14">PYCC 5710 / ATCC 11124 / CBS 356.35 / IMI 108563 / JCM 9778 / NBRC 8474</strain>
    </source>
</reference>
<dbReference type="PRINTS" id="PR02008">
    <property type="entry name" value="RCMTFAMILY"/>
</dbReference>
<dbReference type="InterPro" id="IPR057286">
    <property type="entry name" value="PUA_NSUN2"/>
</dbReference>
<dbReference type="InterPro" id="IPR057285">
    <property type="entry name" value="Pre-PUA_NSUN2"/>
</dbReference>
<dbReference type="InterPro" id="IPR023270">
    <property type="entry name" value="RCMT_NCL1"/>
</dbReference>
<evidence type="ECO:0000256" key="1">
    <source>
        <dbReference type="ARBA" id="ARBA00004123"/>
    </source>
</evidence>
<feature type="region of interest" description="Disordered" evidence="11">
    <location>
        <begin position="1"/>
        <end position="23"/>
    </location>
</feature>
<dbReference type="EMBL" id="CAHR02000155">
    <property type="protein sequence ID" value="CCG83525.1"/>
    <property type="molecule type" value="Genomic_DNA"/>
</dbReference>
<proteinExistence type="inferred from homology"/>
<feature type="compositionally biased region" description="Polar residues" evidence="11">
    <location>
        <begin position="469"/>
        <end position="481"/>
    </location>
</feature>
<dbReference type="InterPro" id="IPR023267">
    <property type="entry name" value="RCMT"/>
</dbReference>
<dbReference type="GO" id="GO:0016428">
    <property type="term" value="F:tRNA (cytidine-5-)-methyltransferase activity"/>
    <property type="evidence" value="ECO:0007669"/>
    <property type="project" value="InterPro"/>
</dbReference>
<dbReference type="SUPFAM" id="SSF53335">
    <property type="entry name" value="S-adenosyl-L-methionine-dependent methyltransferases"/>
    <property type="match status" value="1"/>
</dbReference>
<evidence type="ECO:0000256" key="11">
    <source>
        <dbReference type="SAM" id="MobiDB-lite"/>
    </source>
</evidence>
<dbReference type="VEuPathDB" id="FungiDB:TAPDE_003763"/>
<evidence type="ECO:0000256" key="2">
    <source>
        <dbReference type="ARBA" id="ARBA00007494"/>
    </source>
</evidence>
<comment type="similarity">
    <text evidence="2 10">Belongs to the class I-like SAM-binding methyltransferase superfamily. RsmB/NOP family.</text>
</comment>
<dbReference type="InterPro" id="IPR029063">
    <property type="entry name" value="SAM-dependent_MTases_sf"/>
</dbReference>
<dbReference type="STRING" id="1097556.R4XJK1"/>
<evidence type="ECO:0000259" key="12">
    <source>
        <dbReference type="PROSITE" id="PS51686"/>
    </source>
</evidence>
<dbReference type="Proteomes" id="UP000013776">
    <property type="component" value="Unassembled WGS sequence"/>
</dbReference>
<feature type="binding site" evidence="10">
    <location>
        <begin position="167"/>
        <end position="173"/>
    </location>
    <ligand>
        <name>S-adenosyl-L-methionine</name>
        <dbReference type="ChEBI" id="CHEBI:59789"/>
    </ligand>
</feature>
<evidence type="ECO:0000256" key="6">
    <source>
        <dbReference type="ARBA" id="ARBA00022691"/>
    </source>
</evidence>
<comment type="subcellular location">
    <subcellularLocation>
        <location evidence="1">Nucleus</location>
    </subcellularLocation>
</comment>
<feature type="active site" description="Nucleophile" evidence="10">
    <location>
        <position position="300"/>
    </location>
</feature>
<dbReference type="GO" id="GO:0030488">
    <property type="term" value="P:tRNA methylation"/>
    <property type="evidence" value="ECO:0007669"/>
    <property type="project" value="TreeGrafter"/>
</dbReference>
<evidence type="ECO:0000313" key="14">
    <source>
        <dbReference type="Proteomes" id="UP000013776"/>
    </source>
</evidence>
<evidence type="ECO:0000256" key="4">
    <source>
        <dbReference type="ARBA" id="ARBA00022603"/>
    </source>
</evidence>
<evidence type="ECO:0000256" key="9">
    <source>
        <dbReference type="ARBA" id="ARBA00023242"/>
    </source>
</evidence>
<dbReference type="OrthoDB" id="6093671at2759"/>
<sequence>MVAKRRGGKRGGGSRKPGNQWSEADMQNEKMNAYYKAQAILPEDEFEQHLEAFRKPLPTTFRITGTRESAGRMRDYMQRTFIPYLSGKMFEGKPLAPPEAIDWYPDQLAYQLDIPKQAIRRNPDFQAFQKFLVMESDSGNVVRQEVVSMIPPLLMNIKPDSTCLDLCAAPGSKTSQMVEYLHEGVKLPTGFVMANDSDFKRAHMLVHQVKRLNSPNFIVTNHDATFISNFHTDDNRTVQKFDRILADVPCSGDGTLRKNFDVWKNWNVSSGLSLHPTQVNCLRRGLQMLAVGGRLVYSTCSLNPIENEAVLNAVLSQVDGAAHLVDVSDQLPTLKRRPGLHTWKAVDKLGNFIQSMDDVKGDKNRFPTSIFPPSAEQAQALHLERALRVYPHLSNTGGFFVAVIDKVKEISADFESVRNKSAKRNRSERLDGDSKRLKQDVEEIKTEEAADPGSLEGIESIEPSEDPAPQTTEVAVETNSNSNFKKSLNDEYFKFLAPDHPEVQEIARFYGLPEDFDLSCFLSRNISGDPVRSLYYTSPLVKKILEKNESRIKFVHAGVKIFHKQNVENLQDGTPECEDMCKWRVAQDGVDIIKDFVGTDKIIDCNFEELTIFMQHEFPRATLFPAREGSVADQLKGKKYGCYLLRCDLSKEPTSRIPETIVVPLWKSKVTIQMMIARQDKVAIYTRVTGKELPPAIRVDAEVARQLKQAKEDTDETTAGNTREDECEAIDMTIADAAAVEEEGAAANVL</sequence>
<keyword evidence="3" id="KW-0820">tRNA-binding</keyword>
<evidence type="ECO:0000256" key="5">
    <source>
        <dbReference type="ARBA" id="ARBA00022679"/>
    </source>
</evidence>
<dbReference type="PROSITE" id="PS51686">
    <property type="entry name" value="SAM_MT_RSMB_NOP"/>
    <property type="match status" value="1"/>
</dbReference>
<comment type="caution">
    <text evidence="13">The sequence shown here is derived from an EMBL/GenBank/DDBJ whole genome shotgun (WGS) entry which is preliminary data.</text>
</comment>
<keyword evidence="4 10" id="KW-0489">Methyltransferase</keyword>
<dbReference type="PANTHER" id="PTHR22808:SF1">
    <property type="entry name" value="RNA CYTOSINE-C(5)-METHYLTRANSFERASE NSUN2-RELATED"/>
    <property type="match status" value="1"/>
</dbReference>
<evidence type="ECO:0000256" key="3">
    <source>
        <dbReference type="ARBA" id="ARBA00022555"/>
    </source>
</evidence>
<feature type="compositionally biased region" description="Basic and acidic residues" evidence="11">
    <location>
        <begin position="425"/>
        <end position="448"/>
    </location>
</feature>
<dbReference type="Gene3D" id="3.40.50.150">
    <property type="entry name" value="Vaccinia Virus protein VP39"/>
    <property type="match status" value="1"/>
</dbReference>
<feature type="compositionally biased region" description="Basic residues" evidence="11">
    <location>
        <begin position="1"/>
        <end position="13"/>
    </location>
</feature>
<feature type="binding site" evidence="10">
    <location>
        <position position="223"/>
    </location>
    <ligand>
        <name>S-adenosyl-L-methionine</name>
        <dbReference type="ChEBI" id="CHEBI:59789"/>
    </ligand>
</feature>
<keyword evidence="8 10" id="KW-0694">RNA-binding</keyword>
<dbReference type="PROSITE" id="PS01153">
    <property type="entry name" value="NOL1_NOP2_SUN"/>
    <property type="match status" value="1"/>
</dbReference>
<evidence type="ECO:0000256" key="8">
    <source>
        <dbReference type="ARBA" id="ARBA00022884"/>
    </source>
</evidence>
<dbReference type="GO" id="GO:0000049">
    <property type="term" value="F:tRNA binding"/>
    <property type="evidence" value="ECO:0007669"/>
    <property type="project" value="UniProtKB-KW"/>
</dbReference>
<dbReference type="Pfam" id="PF01189">
    <property type="entry name" value="Methyltr_RsmB-F"/>
    <property type="match status" value="1"/>
</dbReference>
<dbReference type="GO" id="GO:0005634">
    <property type="term" value="C:nucleus"/>
    <property type="evidence" value="ECO:0007669"/>
    <property type="project" value="UniProtKB-SubCell"/>
</dbReference>
<keyword evidence="9" id="KW-0539">Nucleus</keyword>